<comment type="similarity">
    <text evidence="1">Belongs to the universal ribosomal protein uL10 family.</text>
</comment>
<evidence type="ECO:0000256" key="5">
    <source>
        <dbReference type="ARBA" id="ARBA00035716"/>
    </source>
</evidence>
<dbReference type="InterPro" id="IPR001790">
    <property type="entry name" value="Ribosomal_uL10"/>
</dbReference>
<sequence length="245" mass="27546">MAASLVRRAGGQLVRLPSLQSVRHGSKAVTRHWKAMHFERQKLMAVTEYISPKPAVQEECLTPRTKATEKEEDNPLKRLLVSQMNTVLQECKMVAVFQRNSIGSEELLLLRHKLLKHGIHIKHFPNKVVKTSLAQFHLQSMQQLFLGQTFLLVSHDVKVKEMLQSVRNVPQIVLLGACIESRLLSRQGVQAYAKLPTLEYLQSQVVGTLTLMASQTSSLLTQHSTLLCAQLEQHIKEQSGGSKNS</sequence>
<dbReference type="SUPFAM" id="SSF160369">
    <property type="entry name" value="Ribosomal protein L10-like"/>
    <property type="match status" value="1"/>
</dbReference>
<gene>
    <name evidence="6" type="ORF">PECUL_23A060678</name>
</gene>
<evidence type="ECO:0000256" key="1">
    <source>
        <dbReference type="ARBA" id="ARBA00008889"/>
    </source>
</evidence>
<dbReference type="PANTHER" id="PTHR11560">
    <property type="entry name" value="39S RIBOSOMAL PROTEIN L10, MITOCHONDRIAL"/>
    <property type="match status" value="1"/>
</dbReference>
<evidence type="ECO:0000256" key="2">
    <source>
        <dbReference type="ARBA" id="ARBA00022980"/>
    </source>
</evidence>
<dbReference type="Gene3D" id="3.30.70.1730">
    <property type="match status" value="1"/>
</dbReference>
<organism evidence="6 7">
    <name type="scientific">Pelobates cultripes</name>
    <name type="common">Western spadefoot toad</name>
    <dbReference type="NCBI Taxonomy" id="61616"/>
    <lineage>
        <taxon>Eukaryota</taxon>
        <taxon>Metazoa</taxon>
        <taxon>Chordata</taxon>
        <taxon>Craniata</taxon>
        <taxon>Vertebrata</taxon>
        <taxon>Euteleostomi</taxon>
        <taxon>Amphibia</taxon>
        <taxon>Batrachia</taxon>
        <taxon>Anura</taxon>
        <taxon>Pelobatoidea</taxon>
        <taxon>Pelobatidae</taxon>
        <taxon>Pelobates</taxon>
    </lineage>
</organism>
<dbReference type="Pfam" id="PF00466">
    <property type="entry name" value="Ribosomal_L10"/>
    <property type="match status" value="1"/>
</dbReference>
<evidence type="ECO:0000256" key="4">
    <source>
        <dbReference type="ARBA" id="ARBA00035707"/>
    </source>
</evidence>
<keyword evidence="3" id="KW-0687">Ribonucleoprotein</keyword>
<name>A0AAD1SHV5_PELCU</name>
<dbReference type="AlphaFoldDB" id="A0AAD1SHV5"/>
<keyword evidence="2" id="KW-0689">Ribosomal protein</keyword>
<evidence type="ECO:0000313" key="6">
    <source>
        <dbReference type="EMBL" id="CAH2301814.1"/>
    </source>
</evidence>
<dbReference type="InterPro" id="IPR043141">
    <property type="entry name" value="Ribosomal_uL10-like_sf"/>
</dbReference>
<evidence type="ECO:0000313" key="7">
    <source>
        <dbReference type="Proteomes" id="UP001295444"/>
    </source>
</evidence>
<protein>
    <recommendedName>
        <fullName evidence="4">Large ribosomal subunit protein uL10m</fullName>
    </recommendedName>
    <alternativeName>
        <fullName evidence="5">39S ribosomal protein L10, mitochondrial</fullName>
    </alternativeName>
</protein>
<dbReference type="GO" id="GO:0005840">
    <property type="term" value="C:ribosome"/>
    <property type="evidence" value="ECO:0007669"/>
    <property type="project" value="UniProtKB-KW"/>
</dbReference>
<dbReference type="EMBL" id="OW240917">
    <property type="protein sequence ID" value="CAH2301814.1"/>
    <property type="molecule type" value="Genomic_DNA"/>
</dbReference>
<dbReference type="InterPro" id="IPR047865">
    <property type="entry name" value="Ribosomal_uL10_bac_type"/>
</dbReference>
<proteinExistence type="inferred from homology"/>
<reference evidence="6" key="1">
    <citation type="submission" date="2022-03" db="EMBL/GenBank/DDBJ databases">
        <authorList>
            <person name="Alioto T."/>
            <person name="Alioto T."/>
            <person name="Gomez Garrido J."/>
        </authorList>
    </citation>
    <scope>NUCLEOTIDE SEQUENCE</scope>
</reference>
<dbReference type="Proteomes" id="UP001295444">
    <property type="component" value="Chromosome 06"/>
</dbReference>
<dbReference type="GO" id="GO:1990904">
    <property type="term" value="C:ribonucleoprotein complex"/>
    <property type="evidence" value="ECO:0007669"/>
    <property type="project" value="UniProtKB-KW"/>
</dbReference>
<accession>A0AAD1SHV5</accession>
<evidence type="ECO:0000256" key="3">
    <source>
        <dbReference type="ARBA" id="ARBA00023274"/>
    </source>
</evidence>
<keyword evidence="7" id="KW-1185">Reference proteome</keyword>